<organism evidence="1 2">
    <name type="scientific">Pleionea litopenaei</name>
    <dbReference type="NCBI Taxonomy" id="3070815"/>
    <lineage>
        <taxon>Bacteria</taxon>
        <taxon>Pseudomonadati</taxon>
        <taxon>Pseudomonadota</taxon>
        <taxon>Gammaproteobacteria</taxon>
        <taxon>Oceanospirillales</taxon>
        <taxon>Pleioneaceae</taxon>
        <taxon>Pleionea</taxon>
    </lineage>
</organism>
<keyword evidence="2" id="KW-1185">Reference proteome</keyword>
<proteinExistence type="predicted"/>
<evidence type="ECO:0000313" key="2">
    <source>
        <dbReference type="Proteomes" id="UP001239782"/>
    </source>
</evidence>
<sequence length="312" mass="35874">MKRFVLVLGLILFFVIFLEPLISVNDDGSKPDSSAKNNQLVTLVSNEGSTTSNKKDSHINVRVSLDDISRSGEEISTCKEVFEYNLQEISQYFSELESIGLFRYQDNPERRPIYLDYSIKDLTLMAPSDVDAEYFAGIKILYSAFGLEVHDIHELPIATVVNDSVTLLDWREISPQSNAIKELSFDSNLFDKGQSLLLSSARKGKIWAFQYMIRGIDLRMAYRQAHENLANSEVIAWKNERFSYYSIIDSAFQGQFGTLDFTSDKLENYSKEFSLDTQRYLQSFKEKLAENGFVWIEYDNLDERLDDSCDSF</sequence>
<accession>A0AA51RRC0</accession>
<evidence type="ECO:0000313" key="1">
    <source>
        <dbReference type="EMBL" id="WMS86044.1"/>
    </source>
</evidence>
<dbReference type="EMBL" id="CP133548">
    <property type="protein sequence ID" value="WMS86044.1"/>
    <property type="molecule type" value="Genomic_DNA"/>
</dbReference>
<gene>
    <name evidence="1" type="ORF">Q9312_12530</name>
</gene>
<protein>
    <submittedName>
        <fullName evidence="1">Uncharacterized protein</fullName>
    </submittedName>
</protein>
<reference evidence="1 2" key="1">
    <citation type="submission" date="2023-08" db="EMBL/GenBank/DDBJ databases">
        <title>Pleionea litopenaei sp. nov., isolated from stomach of juvenile Litopenaeus vannamei.</title>
        <authorList>
            <person name="Rho A.M."/>
            <person name="Hwang C.Y."/>
        </authorList>
    </citation>
    <scope>NUCLEOTIDE SEQUENCE [LARGE SCALE GENOMIC DNA]</scope>
    <source>
        <strain evidence="1 2">HL-JVS1</strain>
    </source>
</reference>
<dbReference type="Proteomes" id="UP001239782">
    <property type="component" value="Chromosome"/>
</dbReference>
<name>A0AA51RRC0_9GAMM</name>
<dbReference type="KEGG" id="plei:Q9312_12530"/>
<dbReference type="AlphaFoldDB" id="A0AA51RRC0"/>
<dbReference type="RefSeq" id="WP_309201195.1">
    <property type="nucleotide sequence ID" value="NZ_CP133548.1"/>
</dbReference>